<evidence type="ECO:0000256" key="2">
    <source>
        <dbReference type="ARBA" id="ARBA00022490"/>
    </source>
</evidence>
<accession>K0DD09</accession>
<dbReference type="HOGENOM" id="CLU_073125_1_0_9"/>
<dbReference type="eggNOG" id="COG3560">
    <property type="taxonomic scope" value="Bacteria"/>
</dbReference>
<evidence type="ECO:0000259" key="4">
    <source>
        <dbReference type="Pfam" id="PF00881"/>
    </source>
</evidence>
<dbReference type="CDD" id="cd02140">
    <property type="entry name" value="Frm2-like"/>
    <property type="match status" value="1"/>
</dbReference>
<protein>
    <recommendedName>
        <fullName evidence="4">Nitroreductase domain-containing protein</fullName>
    </recommendedName>
</protein>
<dbReference type="Gene3D" id="3.40.109.10">
    <property type="entry name" value="NADH Oxidase"/>
    <property type="match status" value="1"/>
</dbReference>
<dbReference type="FunFam" id="3.40.109.10:FF:000001">
    <property type="entry name" value="Nitroreductase family"/>
    <property type="match status" value="1"/>
</dbReference>
<organism evidence="5 6">
    <name type="scientific">Leuconostoc carnosum (strain JB16)</name>
    <dbReference type="NCBI Taxonomy" id="1229758"/>
    <lineage>
        <taxon>Bacteria</taxon>
        <taxon>Bacillati</taxon>
        <taxon>Bacillota</taxon>
        <taxon>Bacilli</taxon>
        <taxon>Lactobacillales</taxon>
        <taxon>Lactobacillaceae</taxon>
        <taxon>Leuconostoc</taxon>
    </lineage>
</organism>
<dbReference type="GO" id="GO:0016491">
    <property type="term" value="F:oxidoreductase activity"/>
    <property type="evidence" value="ECO:0007669"/>
    <property type="project" value="UniProtKB-KW"/>
</dbReference>
<dbReference type="SUPFAM" id="SSF55469">
    <property type="entry name" value="FMN-dependent nitroreductase-like"/>
    <property type="match status" value="1"/>
</dbReference>
<sequence length="200" mass="22790">MMMSFTDLQEKRRSIYVLGDNVSQTPEELFELVKSAVKHAPTAFNNQTVRTVVLFGEKKDQLWDITADRLKSEVPTEAAYQNTLEKLNSFKAGVATVLFYSDTDVVKTFEENIPLYSENFYDWSEQGHGIAEYATWLAVTEAGLGANIQHYNPLIDESVAKAFEIPAHWRLRAQLNIGSIEEPAPTKEYMTDDDRFKLVK</sequence>
<dbReference type="EMBL" id="CP003851">
    <property type="protein sequence ID" value="AFT81861.1"/>
    <property type="molecule type" value="Genomic_DNA"/>
</dbReference>
<evidence type="ECO:0000313" key="5">
    <source>
        <dbReference type="EMBL" id="AFT81861.1"/>
    </source>
</evidence>
<dbReference type="PANTHER" id="PTHR43035">
    <property type="entry name" value="FATTY ACID REPRESSION MUTANT PROTEIN 2-RELATED"/>
    <property type="match status" value="1"/>
</dbReference>
<comment type="subcellular location">
    <subcellularLocation>
        <location evidence="1">Cytoplasm</location>
    </subcellularLocation>
</comment>
<proteinExistence type="predicted"/>
<dbReference type="InterPro" id="IPR029479">
    <property type="entry name" value="Nitroreductase"/>
</dbReference>
<dbReference type="KEGG" id="lcn:C270_04750"/>
<dbReference type="AlphaFoldDB" id="K0DD09"/>
<keyword evidence="2" id="KW-0963">Cytoplasm</keyword>
<keyword evidence="6" id="KW-1185">Reference proteome</keyword>
<evidence type="ECO:0000256" key="3">
    <source>
        <dbReference type="ARBA" id="ARBA00023002"/>
    </source>
</evidence>
<gene>
    <name evidence="5" type="ordered locus">C270_04750</name>
</gene>
<dbReference type="GO" id="GO:0034599">
    <property type="term" value="P:cellular response to oxidative stress"/>
    <property type="evidence" value="ECO:0007669"/>
    <property type="project" value="InterPro"/>
</dbReference>
<keyword evidence="3" id="KW-0560">Oxidoreductase</keyword>
<feature type="domain" description="Nitroreductase" evidence="4">
    <location>
        <begin position="11"/>
        <end position="178"/>
    </location>
</feature>
<dbReference type="Pfam" id="PF00881">
    <property type="entry name" value="Nitroreductase"/>
    <property type="match status" value="1"/>
</dbReference>
<dbReference type="InterPro" id="IPR000415">
    <property type="entry name" value="Nitroreductase-like"/>
</dbReference>
<evidence type="ECO:0000256" key="1">
    <source>
        <dbReference type="ARBA" id="ARBA00004496"/>
    </source>
</evidence>
<dbReference type="PANTHER" id="PTHR43035:SF1">
    <property type="entry name" value="FATTY ACID REPRESSION MUTANT PROTEIN 2-RELATED"/>
    <property type="match status" value="1"/>
</dbReference>
<evidence type="ECO:0000313" key="6">
    <source>
        <dbReference type="Proteomes" id="UP000006299"/>
    </source>
</evidence>
<name>K0DD09_LEUCJ</name>
<dbReference type="PATRIC" id="fig|1229758.3.peg.951"/>
<dbReference type="GO" id="GO:0005737">
    <property type="term" value="C:cytoplasm"/>
    <property type="evidence" value="ECO:0007669"/>
    <property type="project" value="UniProtKB-SubCell"/>
</dbReference>
<dbReference type="InterPro" id="IPR033877">
    <property type="entry name" value="Frm2/Hbn1"/>
</dbReference>
<dbReference type="GeneID" id="61186135"/>
<dbReference type="RefSeq" id="WP_014974472.1">
    <property type="nucleotide sequence ID" value="NC_018673.1"/>
</dbReference>
<reference evidence="5 6" key="1">
    <citation type="journal article" date="2012" name="J. Bacteriol.">
        <title>Complete genome sequence of Leuconostoc carnosum strain JB16, isolated from Kimchi.</title>
        <authorList>
            <person name="Jung J.Y."/>
            <person name="Lee S.H."/>
            <person name="Jeon C.O."/>
        </authorList>
    </citation>
    <scope>NUCLEOTIDE SEQUENCE [LARGE SCALE GENOMIC DNA]</scope>
    <source>
        <strain evidence="5 6">JB16</strain>
    </source>
</reference>
<dbReference type="Proteomes" id="UP000006299">
    <property type="component" value="Chromosome"/>
</dbReference>